<feature type="domain" description="SnoaL-like" evidence="1">
    <location>
        <begin position="10"/>
        <end position="137"/>
    </location>
</feature>
<comment type="caution">
    <text evidence="2">The sequence shown here is derived from an EMBL/GenBank/DDBJ whole genome shotgun (WGS) entry which is preliminary data.</text>
</comment>
<name>A0AAD9SN30_PHOAM</name>
<dbReference type="SUPFAM" id="SSF54427">
    <property type="entry name" value="NTF2-like"/>
    <property type="match status" value="1"/>
</dbReference>
<organism evidence="2 3">
    <name type="scientific">Phomopsis amygdali</name>
    <name type="common">Fusicoccum amygdali</name>
    <dbReference type="NCBI Taxonomy" id="1214568"/>
    <lineage>
        <taxon>Eukaryota</taxon>
        <taxon>Fungi</taxon>
        <taxon>Dikarya</taxon>
        <taxon>Ascomycota</taxon>
        <taxon>Pezizomycotina</taxon>
        <taxon>Sordariomycetes</taxon>
        <taxon>Sordariomycetidae</taxon>
        <taxon>Diaporthales</taxon>
        <taxon>Diaporthaceae</taxon>
        <taxon>Diaporthe</taxon>
    </lineage>
</organism>
<dbReference type="Pfam" id="PF13577">
    <property type="entry name" value="SnoaL_4"/>
    <property type="match status" value="1"/>
</dbReference>
<keyword evidence="3" id="KW-1185">Reference proteome</keyword>
<dbReference type="Gene3D" id="3.10.450.50">
    <property type="match status" value="1"/>
</dbReference>
<dbReference type="EMBL" id="JAUJFL010000002">
    <property type="protein sequence ID" value="KAK2611354.1"/>
    <property type="molecule type" value="Genomic_DNA"/>
</dbReference>
<evidence type="ECO:0000313" key="3">
    <source>
        <dbReference type="Proteomes" id="UP001265746"/>
    </source>
</evidence>
<gene>
    <name evidence="2" type="ORF">N8I77_004699</name>
</gene>
<evidence type="ECO:0000259" key="1">
    <source>
        <dbReference type="Pfam" id="PF13577"/>
    </source>
</evidence>
<proteinExistence type="predicted"/>
<dbReference type="InterPro" id="IPR032710">
    <property type="entry name" value="NTF2-like_dom_sf"/>
</dbReference>
<dbReference type="InterPro" id="IPR037401">
    <property type="entry name" value="SnoaL-like"/>
</dbReference>
<evidence type="ECO:0000313" key="2">
    <source>
        <dbReference type="EMBL" id="KAK2611354.1"/>
    </source>
</evidence>
<reference evidence="2" key="1">
    <citation type="submission" date="2023-06" db="EMBL/GenBank/DDBJ databases">
        <authorList>
            <person name="Noh H."/>
        </authorList>
    </citation>
    <scope>NUCLEOTIDE SEQUENCE</scope>
    <source>
        <strain evidence="2">DUCC20226</strain>
    </source>
</reference>
<protein>
    <recommendedName>
        <fullName evidence="1">SnoaL-like domain-containing protein</fullName>
    </recommendedName>
</protein>
<dbReference type="AlphaFoldDB" id="A0AAD9SN30"/>
<accession>A0AAD9SN30</accession>
<sequence>MAVSSEVAEIIRRKMSQYCRLADTRQLHLFDKVALPGATFKYVGADSSVIHENGVDYIFDNREAFCTFFHNAFETIQVIHSVGPGELEQIGPDEVKAIFTVIYHAGPKGTDVKNHGTGGGHYYGTWRREGDDWFMAALYMQRTYWITRD</sequence>
<dbReference type="Proteomes" id="UP001265746">
    <property type="component" value="Unassembled WGS sequence"/>
</dbReference>